<dbReference type="OrthoDB" id="9804026at2"/>
<keyword evidence="1 4" id="KW-0808">Transferase</keyword>
<dbReference type="GO" id="GO:0016747">
    <property type="term" value="F:acyltransferase activity, transferring groups other than amino-acyl groups"/>
    <property type="evidence" value="ECO:0007669"/>
    <property type="project" value="InterPro"/>
</dbReference>
<name>A0A2T1HT84_9HYPH</name>
<proteinExistence type="predicted"/>
<protein>
    <submittedName>
        <fullName evidence="4">Ribosomal-protein-alanine N-acetyltransferase RimI</fullName>
    </submittedName>
</protein>
<accession>A0A2T1HT84</accession>
<keyword evidence="2" id="KW-0012">Acyltransferase</keyword>
<dbReference type="PANTHER" id="PTHR43420">
    <property type="entry name" value="ACETYLTRANSFERASE"/>
    <property type="match status" value="1"/>
</dbReference>
<dbReference type="RefSeq" id="WP_106337244.1">
    <property type="nucleotide sequence ID" value="NZ_PVZS01000011.1"/>
</dbReference>
<dbReference type="InterPro" id="IPR016181">
    <property type="entry name" value="Acyl_CoA_acyltransferase"/>
</dbReference>
<dbReference type="InterPro" id="IPR000182">
    <property type="entry name" value="GNAT_dom"/>
</dbReference>
<evidence type="ECO:0000313" key="5">
    <source>
        <dbReference type="Proteomes" id="UP000239772"/>
    </source>
</evidence>
<sequence>MAWPFSPASPPAVRPLRTADAPAVAALHREGFHTGWSVAECEAMLVDPAILGQAIGAGTAVDGFVLSRMAADEAEILTIAVARKRRGGGWGRKLLQAHLGALSGRGVRQLFLEVDEGNAPARALYARVGFEQVGRRQGYYRKPDGSVAAALVLRRALD</sequence>
<evidence type="ECO:0000259" key="3">
    <source>
        <dbReference type="PROSITE" id="PS51186"/>
    </source>
</evidence>
<evidence type="ECO:0000313" key="4">
    <source>
        <dbReference type="EMBL" id="PSC04818.1"/>
    </source>
</evidence>
<comment type="caution">
    <text evidence="4">The sequence shown here is derived from an EMBL/GenBank/DDBJ whole genome shotgun (WGS) entry which is preliminary data.</text>
</comment>
<dbReference type="InterPro" id="IPR050680">
    <property type="entry name" value="YpeA/RimI_acetyltransf"/>
</dbReference>
<dbReference type="SUPFAM" id="SSF55729">
    <property type="entry name" value="Acyl-CoA N-acyltransferases (Nat)"/>
    <property type="match status" value="1"/>
</dbReference>
<dbReference type="AlphaFoldDB" id="A0A2T1HT84"/>
<evidence type="ECO:0000256" key="1">
    <source>
        <dbReference type="ARBA" id="ARBA00022679"/>
    </source>
</evidence>
<keyword evidence="5" id="KW-1185">Reference proteome</keyword>
<dbReference type="PANTHER" id="PTHR43420:SF44">
    <property type="entry name" value="ACETYLTRANSFERASE YPEA"/>
    <property type="match status" value="1"/>
</dbReference>
<dbReference type="Gene3D" id="3.40.630.30">
    <property type="match status" value="1"/>
</dbReference>
<dbReference type="EMBL" id="PVZS01000011">
    <property type="protein sequence ID" value="PSC04818.1"/>
    <property type="molecule type" value="Genomic_DNA"/>
</dbReference>
<dbReference type="PROSITE" id="PS51186">
    <property type="entry name" value="GNAT"/>
    <property type="match status" value="1"/>
</dbReference>
<feature type="domain" description="N-acetyltransferase" evidence="3">
    <location>
        <begin position="11"/>
        <end position="158"/>
    </location>
</feature>
<dbReference type="Proteomes" id="UP000239772">
    <property type="component" value="Unassembled WGS sequence"/>
</dbReference>
<organism evidence="4 5">
    <name type="scientific">Alsobacter soli</name>
    <dbReference type="NCBI Taxonomy" id="2109933"/>
    <lineage>
        <taxon>Bacteria</taxon>
        <taxon>Pseudomonadati</taxon>
        <taxon>Pseudomonadota</taxon>
        <taxon>Alphaproteobacteria</taxon>
        <taxon>Hyphomicrobiales</taxon>
        <taxon>Alsobacteraceae</taxon>
        <taxon>Alsobacter</taxon>
    </lineage>
</organism>
<evidence type="ECO:0000256" key="2">
    <source>
        <dbReference type="ARBA" id="ARBA00023315"/>
    </source>
</evidence>
<gene>
    <name evidence="4" type="ORF">SLNSH_12075</name>
</gene>
<dbReference type="Pfam" id="PF00583">
    <property type="entry name" value="Acetyltransf_1"/>
    <property type="match status" value="1"/>
</dbReference>
<reference evidence="5" key="1">
    <citation type="submission" date="2018-03" db="EMBL/GenBank/DDBJ databases">
        <authorList>
            <person name="Sun L."/>
            <person name="Liu H."/>
            <person name="Chen W."/>
            <person name="Huang K."/>
            <person name="Liu W."/>
            <person name="Gao X."/>
        </authorList>
    </citation>
    <scope>NUCLEOTIDE SEQUENCE [LARGE SCALE GENOMIC DNA]</scope>
    <source>
        <strain evidence="5">SH9</strain>
    </source>
</reference>